<dbReference type="Proteomes" id="UP000728032">
    <property type="component" value="Unassembled WGS sequence"/>
</dbReference>
<dbReference type="EMBL" id="OC927081">
    <property type="protein sequence ID" value="CAD7657042.1"/>
    <property type="molecule type" value="Genomic_DNA"/>
</dbReference>
<gene>
    <name evidence="1" type="ORF">ONB1V03_LOCUS13676</name>
</gene>
<protein>
    <submittedName>
        <fullName evidence="1">Uncharacterized protein</fullName>
    </submittedName>
</protein>
<reference evidence="1" key="1">
    <citation type="submission" date="2020-11" db="EMBL/GenBank/DDBJ databases">
        <authorList>
            <person name="Tran Van P."/>
        </authorList>
    </citation>
    <scope>NUCLEOTIDE SEQUENCE</scope>
</reference>
<dbReference type="EMBL" id="CAJPVJ010012256">
    <property type="protein sequence ID" value="CAG2174229.1"/>
    <property type="molecule type" value="Genomic_DNA"/>
</dbReference>
<evidence type="ECO:0000313" key="1">
    <source>
        <dbReference type="EMBL" id="CAD7657042.1"/>
    </source>
</evidence>
<evidence type="ECO:0000313" key="2">
    <source>
        <dbReference type="Proteomes" id="UP000728032"/>
    </source>
</evidence>
<keyword evidence="2" id="KW-1185">Reference proteome</keyword>
<sequence>MLGTKFASIHTGQSYLPVLMTPICYGPHFPFTNISQIITQRLYEASLLQRWYLTRNSFYMEIYKNIAKNSVFMDKPIIDFYAKTVDPYQHLTITEMQSLFFMTIYLSITWHLNLGRCNFIKDYIEIVGQGAAYYGSIMASILIEISKATLLGVWEDPGHRNYLYILWLTSLIPILEIIRNGLLVNLVNRPFISSHTIEDIMDDKLQVLTSRRNYKEWTGSQFIESLPNNSFKATFMRLVTHKLIRWDSLDTISRFSEITERPEDLHNYYKQVVILQDQTWTDVLFIFGSLFESIHVGESYLPFLITPLCFGPNTQRLYESSLLQYWYISRNKFIFKTYMTILENTAFNNRSVSDFYYQTPNPCEDLTTHKMKSLFIMTFICLGKYL</sequence>
<organism evidence="1">
    <name type="scientific">Oppiella nova</name>
    <dbReference type="NCBI Taxonomy" id="334625"/>
    <lineage>
        <taxon>Eukaryota</taxon>
        <taxon>Metazoa</taxon>
        <taxon>Ecdysozoa</taxon>
        <taxon>Arthropoda</taxon>
        <taxon>Chelicerata</taxon>
        <taxon>Arachnida</taxon>
        <taxon>Acari</taxon>
        <taxon>Acariformes</taxon>
        <taxon>Sarcoptiformes</taxon>
        <taxon>Oribatida</taxon>
        <taxon>Brachypylina</taxon>
        <taxon>Oppioidea</taxon>
        <taxon>Oppiidae</taxon>
        <taxon>Oppiella</taxon>
    </lineage>
</organism>
<name>A0A7R9QTF4_9ACAR</name>
<proteinExistence type="predicted"/>
<dbReference type="AlphaFoldDB" id="A0A7R9QTF4"/>
<accession>A0A7R9QTF4</accession>